<accession>G6AW37</accession>
<dbReference type="GO" id="GO:0003676">
    <property type="term" value="F:nucleic acid binding"/>
    <property type="evidence" value="ECO:0007669"/>
    <property type="project" value="InterPro"/>
</dbReference>
<evidence type="ECO:0000256" key="4">
    <source>
        <dbReference type="ARBA" id="ARBA00022840"/>
    </source>
</evidence>
<dbReference type="GO" id="GO:0016787">
    <property type="term" value="F:hydrolase activity"/>
    <property type="evidence" value="ECO:0007669"/>
    <property type="project" value="UniProtKB-KW"/>
</dbReference>
<evidence type="ECO:0000256" key="1">
    <source>
        <dbReference type="ARBA" id="ARBA00022741"/>
    </source>
</evidence>
<dbReference type="InterPro" id="IPR001650">
    <property type="entry name" value="Helicase_C-like"/>
</dbReference>
<evidence type="ECO:0000259" key="11">
    <source>
        <dbReference type="PROSITE" id="PS51195"/>
    </source>
</evidence>
<protein>
    <submittedName>
        <fullName evidence="12">DEAD/DEAH box helicase</fullName>
    </submittedName>
</protein>
<evidence type="ECO:0000256" key="2">
    <source>
        <dbReference type="ARBA" id="ARBA00022801"/>
    </source>
</evidence>
<dbReference type="Pfam" id="PF03880">
    <property type="entry name" value="DbpA"/>
    <property type="match status" value="1"/>
</dbReference>
<dbReference type="Pfam" id="PF00270">
    <property type="entry name" value="DEAD"/>
    <property type="match status" value="1"/>
</dbReference>
<keyword evidence="1 7" id="KW-0547">Nucleotide-binding</keyword>
<dbReference type="PROSITE" id="PS51195">
    <property type="entry name" value="Q_MOTIF"/>
    <property type="match status" value="1"/>
</dbReference>
<dbReference type="InterPro" id="IPR012677">
    <property type="entry name" value="Nucleotide-bd_a/b_plait_sf"/>
</dbReference>
<evidence type="ECO:0000256" key="5">
    <source>
        <dbReference type="ARBA" id="ARBA00038437"/>
    </source>
</evidence>
<dbReference type="Proteomes" id="UP000004407">
    <property type="component" value="Unassembled WGS sequence"/>
</dbReference>
<dbReference type="InterPro" id="IPR014014">
    <property type="entry name" value="RNA_helicase_DEAD_Q_motif"/>
</dbReference>
<dbReference type="InterPro" id="IPR005580">
    <property type="entry name" value="DbpA/CsdA_RNA-bd_dom"/>
</dbReference>
<dbReference type="InterPro" id="IPR027417">
    <property type="entry name" value="P-loop_NTPase"/>
</dbReference>
<dbReference type="GO" id="GO:0005829">
    <property type="term" value="C:cytosol"/>
    <property type="evidence" value="ECO:0007669"/>
    <property type="project" value="TreeGrafter"/>
</dbReference>
<dbReference type="EMBL" id="AFZZ01000079">
    <property type="protein sequence ID" value="EHJ41350.1"/>
    <property type="molecule type" value="Genomic_DNA"/>
</dbReference>
<dbReference type="PATRIC" id="fig|1002367.3.peg.661"/>
<dbReference type="PROSITE" id="PS51192">
    <property type="entry name" value="HELICASE_ATP_BIND_1"/>
    <property type="match status" value="1"/>
</dbReference>
<proteinExistence type="inferred from homology"/>
<evidence type="ECO:0000259" key="9">
    <source>
        <dbReference type="PROSITE" id="PS51192"/>
    </source>
</evidence>
<dbReference type="Gene3D" id="3.30.70.330">
    <property type="match status" value="1"/>
</dbReference>
<dbReference type="PANTHER" id="PTHR47959">
    <property type="entry name" value="ATP-DEPENDENT RNA HELICASE RHLE-RELATED"/>
    <property type="match status" value="1"/>
</dbReference>
<feature type="region of interest" description="Disordered" evidence="8">
    <location>
        <begin position="582"/>
        <end position="685"/>
    </location>
</feature>
<organism evidence="12 13">
    <name type="scientific">Leyella stercorea DSM 18206</name>
    <dbReference type="NCBI Taxonomy" id="1002367"/>
    <lineage>
        <taxon>Bacteria</taxon>
        <taxon>Pseudomonadati</taxon>
        <taxon>Bacteroidota</taxon>
        <taxon>Bacteroidia</taxon>
        <taxon>Bacteroidales</taxon>
        <taxon>Prevotellaceae</taxon>
        <taxon>Leyella</taxon>
    </lineage>
</organism>
<feature type="compositionally biased region" description="Basic and acidic residues" evidence="8">
    <location>
        <begin position="590"/>
        <end position="633"/>
    </location>
</feature>
<keyword evidence="3 7" id="KW-0347">Helicase</keyword>
<feature type="short sequence motif" description="Q motif" evidence="6">
    <location>
        <begin position="41"/>
        <end position="69"/>
    </location>
</feature>
<dbReference type="AlphaFoldDB" id="G6AW37"/>
<evidence type="ECO:0000256" key="3">
    <source>
        <dbReference type="ARBA" id="ARBA00022806"/>
    </source>
</evidence>
<evidence type="ECO:0000256" key="7">
    <source>
        <dbReference type="RuleBase" id="RU000492"/>
    </source>
</evidence>
<evidence type="ECO:0000256" key="8">
    <source>
        <dbReference type="SAM" id="MobiDB-lite"/>
    </source>
</evidence>
<dbReference type="GO" id="GO:0005524">
    <property type="term" value="F:ATP binding"/>
    <property type="evidence" value="ECO:0007669"/>
    <property type="project" value="UniProtKB-KW"/>
</dbReference>
<feature type="domain" description="Helicase ATP-binding" evidence="9">
    <location>
        <begin position="73"/>
        <end position="244"/>
    </location>
</feature>
<feature type="compositionally biased region" description="Low complexity" evidence="8">
    <location>
        <begin position="636"/>
        <end position="645"/>
    </location>
</feature>
<feature type="compositionally biased region" description="Basic and acidic residues" evidence="8">
    <location>
        <begin position="483"/>
        <end position="502"/>
    </location>
</feature>
<sequence>MTWLGKTPSSYRLELSPPLFSIKQSCKATGLQALTNNITLKTFEELGVSEEIRRAIEELGFEHPMPVQEEVIPFLLGNGNDVIALAQTGTGKTAAFGIPLLQRTDPTDRTTQAIVISPTRELCLQIADDLKSFSKYIKGINIVAVYGGTSIVDQMRALKHGAQIIVATPGRLIDLMHRGAAKLEAVQNVVLDEADEMLNMGFSDSINEIFDNVPADRNTLLFSATMSKEIEKIALNYLHDHKEIVVGSRNEGAENVNHIYYMVNAKDKYLALKRIVDFYPRIYGIVFCRTKAETQEVADKLIRDGYNAEPLHGDLSQQQRDITMQKFRQHITQLLVATDVAARGLDVDDLTHVINYGMPGDTESYTHRSGRTGRAGKKGTSISIIHTKERGRVREVERVIGKEFVDGTLPTPQEICSKQLFKAIDEIEKVDVDDEQIAPFMEDINRHFEYFDKEDILKKIVSLEFGKFLKYYANAPEIQKPSTSRDRKERGEGRDGRKREKRAPEAGYRRLFINLGKDDGFYPGEVMQFLNRNVHGRQEVGHIDLLARISYIEVPEQDAEKVMRALNGATYRNRTVRCNDADDTAAASGDGKRGSRRSSDRDGGRTSRRKDAANDANPYEKRSKRRNEMEGRNRSQRGQRGQSRYESGRKDDWRQFINNPDIQLKGDEPDFSEEGWARRKPRKKK</sequence>
<dbReference type="HOGENOM" id="CLU_003041_21_1_10"/>
<name>G6AW37_9BACT</name>
<dbReference type="PROSITE" id="PS00039">
    <property type="entry name" value="DEAD_ATP_HELICASE"/>
    <property type="match status" value="1"/>
</dbReference>
<dbReference type="Pfam" id="PF00271">
    <property type="entry name" value="Helicase_C"/>
    <property type="match status" value="1"/>
</dbReference>
<dbReference type="SMART" id="SM00490">
    <property type="entry name" value="HELICc"/>
    <property type="match status" value="1"/>
</dbReference>
<dbReference type="eggNOG" id="COG0513">
    <property type="taxonomic scope" value="Bacteria"/>
</dbReference>
<dbReference type="InterPro" id="IPR050079">
    <property type="entry name" value="DEAD_box_RNA_helicase"/>
</dbReference>
<comment type="caution">
    <text evidence="12">The sequence shown here is derived from an EMBL/GenBank/DDBJ whole genome shotgun (WGS) entry which is preliminary data.</text>
</comment>
<evidence type="ECO:0000259" key="10">
    <source>
        <dbReference type="PROSITE" id="PS51194"/>
    </source>
</evidence>
<dbReference type="CDD" id="cd12252">
    <property type="entry name" value="RRM_DbpA"/>
    <property type="match status" value="1"/>
</dbReference>
<dbReference type="InterPro" id="IPR011545">
    <property type="entry name" value="DEAD/DEAH_box_helicase_dom"/>
</dbReference>
<dbReference type="PROSITE" id="PS51194">
    <property type="entry name" value="HELICASE_CTER"/>
    <property type="match status" value="1"/>
</dbReference>
<comment type="similarity">
    <text evidence="5 7">Belongs to the DEAD box helicase family.</text>
</comment>
<dbReference type="SUPFAM" id="SSF52540">
    <property type="entry name" value="P-loop containing nucleoside triphosphate hydrolases"/>
    <property type="match status" value="1"/>
</dbReference>
<gene>
    <name evidence="12" type="ORF">HMPREF0673_00834</name>
</gene>
<evidence type="ECO:0000256" key="6">
    <source>
        <dbReference type="PROSITE-ProRule" id="PRU00552"/>
    </source>
</evidence>
<feature type="domain" description="DEAD-box RNA helicase Q" evidence="11">
    <location>
        <begin position="41"/>
        <end position="69"/>
    </location>
</feature>
<dbReference type="InterPro" id="IPR000629">
    <property type="entry name" value="RNA-helicase_DEAD-box_CS"/>
</dbReference>
<feature type="domain" description="Helicase C-terminal" evidence="10">
    <location>
        <begin position="274"/>
        <end position="416"/>
    </location>
</feature>
<evidence type="ECO:0000313" key="13">
    <source>
        <dbReference type="Proteomes" id="UP000004407"/>
    </source>
</evidence>
<keyword evidence="2 7" id="KW-0378">Hydrolase</keyword>
<dbReference type="InterPro" id="IPR044742">
    <property type="entry name" value="DEAD/DEAH_RhlB"/>
</dbReference>
<dbReference type="SMART" id="SM00487">
    <property type="entry name" value="DEXDc"/>
    <property type="match status" value="1"/>
</dbReference>
<dbReference type="GO" id="GO:0003724">
    <property type="term" value="F:RNA helicase activity"/>
    <property type="evidence" value="ECO:0007669"/>
    <property type="project" value="InterPro"/>
</dbReference>
<evidence type="ECO:0000313" key="12">
    <source>
        <dbReference type="EMBL" id="EHJ41350.1"/>
    </source>
</evidence>
<keyword evidence="4 7" id="KW-0067">ATP-binding</keyword>
<feature type="region of interest" description="Disordered" evidence="8">
    <location>
        <begin position="479"/>
        <end position="502"/>
    </location>
</feature>
<dbReference type="CDD" id="cd18787">
    <property type="entry name" value="SF2_C_DEAD"/>
    <property type="match status" value="1"/>
</dbReference>
<reference evidence="12 13" key="1">
    <citation type="submission" date="2011-08" db="EMBL/GenBank/DDBJ databases">
        <authorList>
            <person name="Weinstock G."/>
            <person name="Sodergren E."/>
            <person name="Clifton S."/>
            <person name="Fulton L."/>
            <person name="Fulton B."/>
            <person name="Courtney L."/>
            <person name="Fronick C."/>
            <person name="Harrison M."/>
            <person name="Strong C."/>
            <person name="Farmer C."/>
            <person name="Delahaunty K."/>
            <person name="Markovic C."/>
            <person name="Hall O."/>
            <person name="Minx P."/>
            <person name="Tomlinson C."/>
            <person name="Mitreva M."/>
            <person name="Hou S."/>
            <person name="Chen J."/>
            <person name="Wollam A."/>
            <person name="Pepin K.H."/>
            <person name="Johnson M."/>
            <person name="Bhonagiri V."/>
            <person name="Zhang X."/>
            <person name="Suruliraj S."/>
            <person name="Warren W."/>
            <person name="Chinwalla A."/>
            <person name="Mardis E.R."/>
            <person name="Wilson R.K."/>
        </authorList>
    </citation>
    <scope>NUCLEOTIDE SEQUENCE [LARGE SCALE GENOMIC DNA]</scope>
    <source>
        <strain evidence="12 13">DSM 18206</strain>
    </source>
</reference>
<dbReference type="PANTHER" id="PTHR47959:SF13">
    <property type="entry name" value="ATP-DEPENDENT RNA HELICASE RHLE"/>
    <property type="match status" value="1"/>
</dbReference>
<dbReference type="CDD" id="cd00268">
    <property type="entry name" value="DEADc"/>
    <property type="match status" value="1"/>
</dbReference>
<dbReference type="InterPro" id="IPR014001">
    <property type="entry name" value="Helicase_ATP-bd"/>
</dbReference>
<dbReference type="Gene3D" id="3.40.50.300">
    <property type="entry name" value="P-loop containing nucleotide triphosphate hydrolases"/>
    <property type="match status" value="2"/>
</dbReference>